<protein>
    <recommendedName>
        <fullName evidence="3">DUF1064 domain-containing protein</fullName>
    </recommendedName>
</protein>
<name>A0A512ISA4_9HYPH</name>
<evidence type="ECO:0000313" key="2">
    <source>
        <dbReference type="Proteomes" id="UP000321258"/>
    </source>
</evidence>
<keyword evidence="2" id="KW-1185">Reference proteome</keyword>
<reference evidence="1 2" key="1">
    <citation type="submission" date="2019-07" db="EMBL/GenBank/DDBJ databases">
        <title>Whole genome shotgun sequence of Methylobacterium haplocladii NBRC 107714.</title>
        <authorList>
            <person name="Hosoyama A."/>
            <person name="Uohara A."/>
            <person name="Ohji S."/>
            <person name="Ichikawa N."/>
        </authorList>
    </citation>
    <scope>NUCLEOTIDE SEQUENCE [LARGE SCALE GENOMIC DNA]</scope>
    <source>
        <strain evidence="1 2">NBRC 107714</strain>
    </source>
</reference>
<comment type="caution">
    <text evidence="1">The sequence shown here is derived from an EMBL/GenBank/DDBJ whole genome shotgun (WGS) entry which is preliminary data.</text>
</comment>
<gene>
    <name evidence="1" type="ORF">MHA02_29480</name>
</gene>
<dbReference type="RefSeq" id="WP_284244851.1">
    <property type="nucleotide sequence ID" value="NZ_BSPJ01000004.1"/>
</dbReference>
<evidence type="ECO:0000313" key="1">
    <source>
        <dbReference type="EMBL" id="GEP00561.1"/>
    </source>
</evidence>
<dbReference type="AlphaFoldDB" id="A0A512ISA4"/>
<sequence length="147" mass="16104">MRRGPANAVRPAVITAAAYRVLTGATRSGPGKAYRALGRMKAGRMNRTETRYAAVLEARRASGEVFWWAFQAIKLRLADNTHLTPDFAVLPSTGVFEFHDTKGAKHLIEEDANAKMKIAGEVYPFRFFFAWPSKAGVGGFEVVEVGG</sequence>
<dbReference type="EMBL" id="BJZT01000032">
    <property type="protein sequence ID" value="GEP00561.1"/>
    <property type="molecule type" value="Genomic_DNA"/>
</dbReference>
<organism evidence="1 2">
    <name type="scientific">Methylobacterium haplocladii</name>
    <dbReference type="NCBI Taxonomy" id="1176176"/>
    <lineage>
        <taxon>Bacteria</taxon>
        <taxon>Pseudomonadati</taxon>
        <taxon>Pseudomonadota</taxon>
        <taxon>Alphaproteobacteria</taxon>
        <taxon>Hyphomicrobiales</taxon>
        <taxon>Methylobacteriaceae</taxon>
        <taxon>Methylobacterium</taxon>
    </lineage>
</organism>
<dbReference type="Proteomes" id="UP000321258">
    <property type="component" value="Unassembled WGS sequence"/>
</dbReference>
<proteinExistence type="predicted"/>
<evidence type="ECO:0008006" key="3">
    <source>
        <dbReference type="Google" id="ProtNLM"/>
    </source>
</evidence>
<accession>A0A512ISA4</accession>